<reference evidence="2 3" key="1">
    <citation type="submission" date="2012-05" db="EMBL/GenBank/DDBJ databases">
        <authorList>
            <person name="Hilton J."/>
        </authorList>
    </citation>
    <scope>NUCLEOTIDE SEQUENCE [LARGE SCALE GENOMIC DNA]</scope>
    <source>
        <strain evidence="2 3">HH01</strain>
    </source>
</reference>
<keyword evidence="1" id="KW-1133">Transmembrane helix</keyword>
<comment type="caution">
    <text evidence="2">The sequence shown here is derived from an EMBL/GenBank/DDBJ whole genome shotgun (WGS) entry which is preliminary data.</text>
</comment>
<protein>
    <submittedName>
        <fullName evidence="2">Uncharacterized protein</fullName>
    </submittedName>
</protein>
<keyword evidence="1" id="KW-0472">Membrane</keyword>
<reference evidence="3" key="2">
    <citation type="submission" date="2016-01" db="EMBL/GenBank/DDBJ databases">
        <title>Diatom-associated endosymboitic cyanobacterium lacks core nitrogen metabolism enzymes.</title>
        <authorList>
            <person name="Hilton J.A."/>
            <person name="Foster R.A."/>
            <person name="Tripp H.J."/>
            <person name="Carter B.J."/>
            <person name="Zehr J.P."/>
            <person name="Villareal T.A."/>
        </authorList>
    </citation>
    <scope>NUCLEOTIDE SEQUENCE [LARGE SCALE GENOMIC DNA]</scope>
    <source>
        <strain evidence="3">HH01</strain>
    </source>
</reference>
<dbReference type="RefSeq" id="WP_008235738.1">
    <property type="nucleotide sequence ID" value="NZ_CAIY01000085.1"/>
</dbReference>
<accession>M1X0G4</accession>
<sequence length="43" mass="4920">MLGTPLLNVLALVAFILIIVVTGGVFYLTLVAWNYRRRQEQEK</sequence>
<evidence type="ECO:0000313" key="3">
    <source>
        <dbReference type="Proteomes" id="UP000053051"/>
    </source>
</evidence>
<gene>
    <name evidence="2" type="ORF">RINTHH_20970</name>
</gene>
<feature type="transmembrane region" description="Helical" evidence="1">
    <location>
        <begin position="6"/>
        <end position="33"/>
    </location>
</feature>
<keyword evidence="1" id="KW-0812">Transmembrane</keyword>
<dbReference type="Proteomes" id="UP000053051">
    <property type="component" value="Unassembled WGS sequence"/>
</dbReference>
<dbReference type="AlphaFoldDB" id="M1X0G4"/>
<organism evidence="2 3">
    <name type="scientific">Richelia intracellularis HH01</name>
    <dbReference type="NCBI Taxonomy" id="1165094"/>
    <lineage>
        <taxon>Bacteria</taxon>
        <taxon>Bacillati</taxon>
        <taxon>Cyanobacteriota</taxon>
        <taxon>Cyanophyceae</taxon>
        <taxon>Nostocales</taxon>
        <taxon>Nostocaceae</taxon>
        <taxon>Richelia</taxon>
    </lineage>
</organism>
<proteinExistence type="predicted"/>
<keyword evidence="3" id="KW-1185">Reference proteome</keyword>
<name>M1X0G4_9NOST</name>
<evidence type="ECO:0000313" key="2">
    <source>
        <dbReference type="EMBL" id="CCH68252.1"/>
    </source>
</evidence>
<evidence type="ECO:0000256" key="1">
    <source>
        <dbReference type="SAM" id="Phobius"/>
    </source>
</evidence>
<dbReference type="EMBL" id="CAIY01000085">
    <property type="protein sequence ID" value="CCH68252.1"/>
    <property type="molecule type" value="Genomic_DNA"/>
</dbReference>